<name>A0ABR1E9M5_NECAM</name>
<reference evidence="2 3" key="1">
    <citation type="submission" date="2023-08" db="EMBL/GenBank/DDBJ databases">
        <title>A Necator americanus chromosomal reference genome.</title>
        <authorList>
            <person name="Ilik V."/>
            <person name="Petrzelkova K.J."/>
            <person name="Pardy F."/>
            <person name="Fuh T."/>
            <person name="Niatou-Singa F.S."/>
            <person name="Gouil Q."/>
            <person name="Baker L."/>
            <person name="Ritchie M.E."/>
            <person name="Jex A.R."/>
            <person name="Gazzola D."/>
            <person name="Li H."/>
            <person name="Toshio Fujiwara R."/>
            <person name="Zhan B."/>
            <person name="Aroian R.V."/>
            <person name="Pafco B."/>
            <person name="Schwarz E.M."/>
        </authorList>
    </citation>
    <scope>NUCLEOTIDE SEQUENCE [LARGE SCALE GENOMIC DNA]</scope>
    <source>
        <strain evidence="2 3">Aroian</strain>
        <tissue evidence="2">Whole animal</tissue>
    </source>
</reference>
<dbReference type="EMBL" id="JAVFWL010000005">
    <property type="protein sequence ID" value="KAK6759015.1"/>
    <property type="molecule type" value="Genomic_DNA"/>
</dbReference>
<accession>A0ABR1E9M5</accession>
<proteinExistence type="predicted"/>
<keyword evidence="1" id="KW-0472">Membrane</keyword>
<evidence type="ECO:0000313" key="2">
    <source>
        <dbReference type="EMBL" id="KAK6759015.1"/>
    </source>
</evidence>
<evidence type="ECO:0000313" key="3">
    <source>
        <dbReference type="Proteomes" id="UP001303046"/>
    </source>
</evidence>
<comment type="caution">
    <text evidence="2">The sequence shown here is derived from an EMBL/GenBank/DDBJ whole genome shotgun (WGS) entry which is preliminary data.</text>
</comment>
<protein>
    <submittedName>
        <fullName evidence="2">Uncharacterized protein</fullName>
    </submittedName>
</protein>
<feature type="transmembrane region" description="Helical" evidence="1">
    <location>
        <begin position="53"/>
        <end position="72"/>
    </location>
</feature>
<gene>
    <name evidence="2" type="primary">Necator_chrV.g21106</name>
    <name evidence="2" type="ORF">RB195_016313</name>
</gene>
<sequence length="115" mass="12908">MRPGSWDFINNSLVFVEDENVADIIDYTTSFPPAKSNQSIFDVFGEESRLKPIDIIILILIGIVLMLIKRLICRGAIQRCRSACSTNSGEGNNKNKSRNLLVFFTKESKEPLVSV</sequence>
<keyword evidence="3" id="KW-1185">Reference proteome</keyword>
<dbReference type="Proteomes" id="UP001303046">
    <property type="component" value="Unassembled WGS sequence"/>
</dbReference>
<evidence type="ECO:0000256" key="1">
    <source>
        <dbReference type="SAM" id="Phobius"/>
    </source>
</evidence>
<organism evidence="2 3">
    <name type="scientific">Necator americanus</name>
    <name type="common">Human hookworm</name>
    <dbReference type="NCBI Taxonomy" id="51031"/>
    <lineage>
        <taxon>Eukaryota</taxon>
        <taxon>Metazoa</taxon>
        <taxon>Ecdysozoa</taxon>
        <taxon>Nematoda</taxon>
        <taxon>Chromadorea</taxon>
        <taxon>Rhabditida</taxon>
        <taxon>Rhabditina</taxon>
        <taxon>Rhabditomorpha</taxon>
        <taxon>Strongyloidea</taxon>
        <taxon>Ancylostomatidae</taxon>
        <taxon>Bunostominae</taxon>
        <taxon>Necator</taxon>
    </lineage>
</organism>
<keyword evidence="1" id="KW-1133">Transmembrane helix</keyword>
<keyword evidence="1" id="KW-0812">Transmembrane</keyword>